<gene>
    <name evidence="5" type="ORF">MAM_07831</name>
</gene>
<name>A0A0B2WLF3_METAS</name>
<feature type="compositionally biased region" description="Acidic residues" evidence="4">
    <location>
        <begin position="401"/>
        <end position="417"/>
    </location>
</feature>
<evidence type="ECO:0000256" key="2">
    <source>
        <dbReference type="ARBA" id="ARBA00023054"/>
    </source>
</evidence>
<feature type="region of interest" description="Disordered" evidence="4">
    <location>
        <begin position="364"/>
        <end position="459"/>
    </location>
</feature>
<dbReference type="OrthoDB" id="312015at2759"/>
<accession>A0A0B2WLF3</accession>
<feature type="coiled-coil region" evidence="3">
    <location>
        <begin position="109"/>
        <end position="136"/>
    </location>
</feature>
<dbReference type="STRING" id="1081103.A0A0B2WLF3"/>
<dbReference type="InterPro" id="IPR021622">
    <property type="entry name" value="Afadin/alpha-actinin-bd"/>
</dbReference>
<evidence type="ECO:0000313" key="5">
    <source>
        <dbReference type="EMBL" id="KHN94302.1"/>
    </source>
</evidence>
<dbReference type="Pfam" id="PF11559">
    <property type="entry name" value="ADIP"/>
    <property type="match status" value="1"/>
</dbReference>
<reference evidence="5 6" key="1">
    <citation type="journal article" date="2014" name="Proc. Natl. Acad. Sci. U.S.A.">
        <title>Trajectory and genomic determinants of fungal-pathogen speciation and host adaptation.</title>
        <authorList>
            <person name="Hu X."/>
            <person name="Xiao G."/>
            <person name="Zheng P."/>
            <person name="Shang Y."/>
            <person name="Su Y."/>
            <person name="Zhang X."/>
            <person name="Liu X."/>
            <person name="Zhan S."/>
            <person name="St Leger R.J."/>
            <person name="Wang C."/>
        </authorList>
    </citation>
    <scope>NUCLEOTIDE SEQUENCE [LARGE SCALE GENOMIC DNA]</scope>
    <source>
        <strain evidence="5 6">ARSEF 1941</strain>
    </source>
</reference>
<dbReference type="HOGENOM" id="CLU_010128_2_0_1"/>
<organism evidence="5 6">
    <name type="scientific">Metarhizium album (strain ARSEF 1941)</name>
    <dbReference type="NCBI Taxonomy" id="1081103"/>
    <lineage>
        <taxon>Eukaryota</taxon>
        <taxon>Fungi</taxon>
        <taxon>Dikarya</taxon>
        <taxon>Ascomycota</taxon>
        <taxon>Pezizomycotina</taxon>
        <taxon>Sordariomycetes</taxon>
        <taxon>Hypocreomycetidae</taxon>
        <taxon>Hypocreales</taxon>
        <taxon>Clavicipitaceae</taxon>
        <taxon>Metarhizium</taxon>
    </lineage>
</organism>
<keyword evidence="2 3" id="KW-0175">Coiled coil</keyword>
<dbReference type="GeneID" id="63742286"/>
<evidence type="ECO:0000256" key="3">
    <source>
        <dbReference type="SAM" id="Coils"/>
    </source>
</evidence>
<dbReference type="AlphaFoldDB" id="A0A0B2WLF3"/>
<proteinExistence type="inferred from homology"/>
<dbReference type="Proteomes" id="UP000030816">
    <property type="component" value="Unassembled WGS sequence"/>
</dbReference>
<protein>
    <submittedName>
        <fullName evidence="5">Afadin/alpha-actinin-binding protein</fullName>
    </submittedName>
</protein>
<dbReference type="RefSeq" id="XP_040675368.1">
    <property type="nucleotide sequence ID" value="XM_040826629.1"/>
</dbReference>
<evidence type="ECO:0000256" key="4">
    <source>
        <dbReference type="SAM" id="MobiDB-lite"/>
    </source>
</evidence>
<comment type="caution">
    <text evidence="5">The sequence shown here is derived from an EMBL/GenBank/DDBJ whole genome shotgun (WGS) entry which is preliminary data.</text>
</comment>
<keyword evidence="6" id="KW-1185">Reference proteome</keyword>
<evidence type="ECO:0000313" key="6">
    <source>
        <dbReference type="Proteomes" id="UP000030816"/>
    </source>
</evidence>
<comment type="similarity">
    <text evidence="1">Belongs to the ADIP family.</text>
</comment>
<dbReference type="EMBL" id="AZHE01000037">
    <property type="protein sequence ID" value="KHN94302.1"/>
    <property type="molecule type" value="Genomic_DNA"/>
</dbReference>
<sequence length="459" mass="50727">MVDTESLRTASLYINNQLLSRGLLRDGDTIDFASAGKCSEDSAALSARIISILNDLIIRRDRDAEHRESLSTAMRALRAENLKLTGDTTRLAERHAEAQRKADIATAAETMLRTQLKSAETNARALREDVARMKSLVAQSRASCATEVRRRDRQIDTLKRQLGEAGRSRGSRGSPAVTTVTVTGEIGAEKDRENLERGLAGRESALQSETNTTLSKLAQQLAEENDALLRVMQQAMVQLRDMSGCAEDSKEQAEVDKRPSCDDVAADLDVIMGHMRTILTNPSFAPIEEVMVREEEINRLKTGWVKMETRWKDAVHLMDGWRKRMAASGKPVCDEELRIGLRLSPVRVNDVEETRGAGMGLSVVKEESDEQTQDLMRSPCPADDDRRQLIFQVPGDGYEPAVEDYESETTDCEEDVPADERVAVTDNNGTSSGTGPGPEPEFQHSEDSLESIPLPSRLS</sequence>
<evidence type="ECO:0000256" key="1">
    <source>
        <dbReference type="ARBA" id="ARBA00009291"/>
    </source>
</evidence>